<sequence>MKAPPKSALTGLLVLLTLTLAAQHQEVVSAAGDAFKQNAGSLTFTVGEVAIETTATLPHHLTQGFHQPALLVRPQEDRDAGIPLTVYPNPVNALLYLRNDSRTAHLRYTVLDARGLPVREGLVTDLTEISFESLPGATYLLQVKRGRALVRHFKIIKQ</sequence>
<feature type="chain" id="PRO_5043020198" evidence="1">
    <location>
        <begin position="25"/>
        <end position="158"/>
    </location>
</feature>
<name>A0AAP2GCA7_9BACT</name>
<keyword evidence="1" id="KW-0732">Signal</keyword>
<reference evidence="2 3" key="1">
    <citation type="submission" date="2021-05" db="EMBL/GenBank/DDBJ databases">
        <title>A Polyphasic approach of four new species of the genus Ohtaekwangia: Ohtaekwangia histidinii sp. nov., Ohtaekwangia cretensis sp. nov., Ohtaekwangia indiensis sp. nov., Ohtaekwangia reichenbachii sp. nov. from diverse environment.</title>
        <authorList>
            <person name="Octaviana S."/>
        </authorList>
    </citation>
    <scope>NUCLEOTIDE SEQUENCE [LARGE SCALE GENOMIC DNA]</scope>
    <source>
        <strain evidence="2 3">PWU37</strain>
    </source>
</reference>
<protein>
    <submittedName>
        <fullName evidence="2">T9SS type A sorting domain-containing protein</fullName>
    </submittedName>
</protein>
<organism evidence="2 3">
    <name type="scientific">Dawidia soli</name>
    <dbReference type="NCBI Taxonomy" id="2782352"/>
    <lineage>
        <taxon>Bacteria</taxon>
        <taxon>Pseudomonadati</taxon>
        <taxon>Bacteroidota</taxon>
        <taxon>Cytophagia</taxon>
        <taxon>Cytophagales</taxon>
        <taxon>Chryseotaleaceae</taxon>
        <taxon>Dawidia</taxon>
    </lineage>
</organism>
<dbReference type="Proteomes" id="UP001319180">
    <property type="component" value="Unassembled WGS sequence"/>
</dbReference>
<gene>
    <name evidence="2" type="ORF">KK078_06025</name>
</gene>
<evidence type="ECO:0000313" key="3">
    <source>
        <dbReference type="Proteomes" id="UP001319180"/>
    </source>
</evidence>
<feature type="signal peptide" evidence="1">
    <location>
        <begin position="1"/>
        <end position="24"/>
    </location>
</feature>
<dbReference type="RefSeq" id="WP_254089344.1">
    <property type="nucleotide sequence ID" value="NZ_JAHESC010000006.1"/>
</dbReference>
<evidence type="ECO:0000256" key="1">
    <source>
        <dbReference type="SAM" id="SignalP"/>
    </source>
</evidence>
<comment type="caution">
    <text evidence="2">The sequence shown here is derived from an EMBL/GenBank/DDBJ whole genome shotgun (WGS) entry which is preliminary data.</text>
</comment>
<dbReference type="AlphaFoldDB" id="A0AAP2GCA7"/>
<dbReference type="EMBL" id="JAHESC010000006">
    <property type="protein sequence ID" value="MBT1686104.1"/>
    <property type="molecule type" value="Genomic_DNA"/>
</dbReference>
<dbReference type="InterPro" id="IPR026444">
    <property type="entry name" value="Secre_tail"/>
</dbReference>
<evidence type="ECO:0000313" key="2">
    <source>
        <dbReference type="EMBL" id="MBT1686104.1"/>
    </source>
</evidence>
<keyword evidence="3" id="KW-1185">Reference proteome</keyword>
<dbReference type="NCBIfam" id="TIGR04183">
    <property type="entry name" value="Por_Secre_tail"/>
    <property type="match status" value="1"/>
</dbReference>
<proteinExistence type="predicted"/>
<accession>A0AAP2GCA7</accession>